<dbReference type="Proteomes" id="UP000578819">
    <property type="component" value="Unassembled WGS sequence"/>
</dbReference>
<dbReference type="GO" id="GO:0005886">
    <property type="term" value="C:plasma membrane"/>
    <property type="evidence" value="ECO:0007669"/>
    <property type="project" value="UniProtKB-SubCell"/>
</dbReference>
<feature type="transmembrane region" description="Helical" evidence="7">
    <location>
        <begin position="24"/>
        <end position="49"/>
    </location>
</feature>
<dbReference type="InterPro" id="IPR000515">
    <property type="entry name" value="MetI-like"/>
</dbReference>
<dbReference type="GO" id="GO:0055085">
    <property type="term" value="P:transmembrane transport"/>
    <property type="evidence" value="ECO:0007669"/>
    <property type="project" value="InterPro"/>
</dbReference>
<keyword evidence="5 7" id="KW-1133">Transmembrane helix</keyword>
<keyword evidence="3" id="KW-1003">Cell membrane</keyword>
<accession>A0A7W7SU85</accession>
<reference evidence="9 10" key="1">
    <citation type="submission" date="2020-08" db="EMBL/GenBank/DDBJ databases">
        <title>Sequencing the genomes of 1000 actinobacteria strains.</title>
        <authorList>
            <person name="Klenk H.-P."/>
        </authorList>
    </citation>
    <scope>NUCLEOTIDE SEQUENCE [LARGE SCALE GENOMIC DNA]</scope>
    <source>
        <strain evidence="9 10">DSM 45886</strain>
    </source>
</reference>
<keyword evidence="4 7" id="KW-0812">Transmembrane</keyword>
<comment type="subcellular location">
    <subcellularLocation>
        <location evidence="1 7">Cell membrane</location>
        <topology evidence="1 7">Multi-pass membrane protein</topology>
    </subcellularLocation>
</comment>
<dbReference type="PANTHER" id="PTHR43386:SF1">
    <property type="entry name" value="D,D-DIPEPTIDE TRANSPORT SYSTEM PERMEASE PROTEIN DDPC-RELATED"/>
    <property type="match status" value="1"/>
</dbReference>
<feature type="transmembrane region" description="Helical" evidence="7">
    <location>
        <begin position="96"/>
        <end position="118"/>
    </location>
</feature>
<dbReference type="RefSeq" id="WP_221449153.1">
    <property type="nucleotide sequence ID" value="NZ_JACHJW010000001.1"/>
</dbReference>
<keyword evidence="2 7" id="KW-0813">Transport</keyword>
<dbReference type="InterPro" id="IPR050366">
    <property type="entry name" value="BP-dependent_transpt_permease"/>
</dbReference>
<evidence type="ECO:0000256" key="4">
    <source>
        <dbReference type="ARBA" id="ARBA00022692"/>
    </source>
</evidence>
<evidence type="ECO:0000259" key="8">
    <source>
        <dbReference type="PROSITE" id="PS50928"/>
    </source>
</evidence>
<organism evidence="9 10">
    <name type="scientific">Micromonospora polyrhachis</name>
    <dbReference type="NCBI Taxonomy" id="1282883"/>
    <lineage>
        <taxon>Bacteria</taxon>
        <taxon>Bacillati</taxon>
        <taxon>Actinomycetota</taxon>
        <taxon>Actinomycetes</taxon>
        <taxon>Micromonosporales</taxon>
        <taxon>Micromonosporaceae</taxon>
        <taxon>Micromonospora</taxon>
    </lineage>
</organism>
<proteinExistence type="inferred from homology"/>
<dbReference type="AlphaFoldDB" id="A0A7W7SU85"/>
<keyword evidence="10" id="KW-1185">Reference proteome</keyword>
<evidence type="ECO:0000313" key="10">
    <source>
        <dbReference type="Proteomes" id="UP000578819"/>
    </source>
</evidence>
<evidence type="ECO:0000256" key="2">
    <source>
        <dbReference type="ARBA" id="ARBA00022448"/>
    </source>
</evidence>
<feature type="transmembrane region" description="Helical" evidence="7">
    <location>
        <begin position="207"/>
        <end position="228"/>
    </location>
</feature>
<comment type="caution">
    <text evidence="9">The sequence shown here is derived from an EMBL/GenBank/DDBJ whole genome shotgun (WGS) entry which is preliminary data.</text>
</comment>
<gene>
    <name evidence="9" type="ORF">FHR38_004777</name>
</gene>
<dbReference type="EMBL" id="JACHJW010000001">
    <property type="protein sequence ID" value="MBB4961044.1"/>
    <property type="molecule type" value="Genomic_DNA"/>
</dbReference>
<dbReference type="SUPFAM" id="SSF161098">
    <property type="entry name" value="MetI-like"/>
    <property type="match status" value="1"/>
</dbReference>
<comment type="similarity">
    <text evidence="7">Belongs to the binding-protein-dependent transport system permease family.</text>
</comment>
<name>A0A7W7SU85_9ACTN</name>
<dbReference type="Pfam" id="PF00528">
    <property type="entry name" value="BPD_transp_1"/>
    <property type="match status" value="1"/>
</dbReference>
<feature type="transmembrane region" description="Helical" evidence="7">
    <location>
        <begin position="262"/>
        <end position="286"/>
    </location>
</feature>
<dbReference type="PANTHER" id="PTHR43386">
    <property type="entry name" value="OLIGOPEPTIDE TRANSPORT SYSTEM PERMEASE PROTEIN APPC"/>
    <property type="match status" value="1"/>
</dbReference>
<evidence type="ECO:0000256" key="1">
    <source>
        <dbReference type="ARBA" id="ARBA00004651"/>
    </source>
</evidence>
<protein>
    <submittedName>
        <fullName evidence="9">Peptide/nickel transport system permease protein</fullName>
    </submittedName>
</protein>
<evidence type="ECO:0000256" key="5">
    <source>
        <dbReference type="ARBA" id="ARBA00022989"/>
    </source>
</evidence>
<dbReference type="Gene3D" id="1.10.3720.10">
    <property type="entry name" value="MetI-like"/>
    <property type="match status" value="1"/>
</dbReference>
<feature type="domain" description="ABC transmembrane type-1" evidence="8">
    <location>
        <begin position="94"/>
        <end position="283"/>
    </location>
</feature>
<evidence type="ECO:0000256" key="6">
    <source>
        <dbReference type="ARBA" id="ARBA00023136"/>
    </source>
</evidence>
<dbReference type="PROSITE" id="PS50928">
    <property type="entry name" value="ABC_TM1"/>
    <property type="match status" value="1"/>
</dbReference>
<sequence length="297" mass="31165">MTAPAPAPAVNATMRRARRARRGVTVRIVVPLVVIGLIVVGAIVVPLVYQYDPLQADLLSRLKPPGTVTSEGGTAILGTDQIGSDLFAQIMAGARVSLLVGVATLVISGIVGVLLGLLAGHFGGWLDAALMRIADIQLAFPSILLAILVASVLGQGVGNIIIVLSISNWVVFARVARSQVLGLKSREYVEAARTLGAGNWHLMFRTLLPGCMAPVIVVATTQFAQVILTEASLSFLGVGVPLGTPSLGSTIYNGTQYLSTAWWISTLPGIVLVILMLAFGILGDALRDKFDPRLRSA</sequence>
<dbReference type="InterPro" id="IPR035906">
    <property type="entry name" value="MetI-like_sf"/>
</dbReference>
<evidence type="ECO:0000313" key="9">
    <source>
        <dbReference type="EMBL" id="MBB4961044.1"/>
    </source>
</evidence>
<evidence type="ECO:0000256" key="7">
    <source>
        <dbReference type="RuleBase" id="RU363032"/>
    </source>
</evidence>
<dbReference type="CDD" id="cd06261">
    <property type="entry name" value="TM_PBP2"/>
    <property type="match status" value="1"/>
</dbReference>
<evidence type="ECO:0000256" key="3">
    <source>
        <dbReference type="ARBA" id="ARBA00022475"/>
    </source>
</evidence>
<keyword evidence="6 7" id="KW-0472">Membrane</keyword>